<dbReference type="Proteomes" id="UP000265520">
    <property type="component" value="Unassembled WGS sequence"/>
</dbReference>
<keyword evidence="2" id="KW-1185">Reference proteome</keyword>
<sequence>MLFPGDCGPGINKDKIVYSDFMDSLGGKLYTTIITGHVLCDMFMVLKGLKSSLDSI</sequence>
<comment type="caution">
    <text evidence="1">The sequence shown here is derived from an EMBL/GenBank/DDBJ whole genome shotgun (WGS) entry which is preliminary data.</text>
</comment>
<proteinExistence type="predicted"/>
<organism evidence="1 2">
    <name type="scientific">Trifolium medium</name>
    <dbReference type="NCBI Taxonomy" id="97028"/>
    <lineage>
        <taxon>Eukaryota</taxon>
        <taxon>Viridiplantae</taxon>
        <taxon>Streptophyta</taxon>
        <taxon>Embryophyta</taxon>
        <taxon>Tracheophyta</taxon>
        <taxon>Spermatophyta</taxon>
        <taxon>Magnoliopsida</taxon>
        <taxon>eudicotyledons</taxon>
        <taxon>Gunneridae</taxon>
        <taxon>Pentapetalae</taxon>
        <taxon>rosids</taxon>
        <taxon>fabids</taxon>
        <taxon>Fabales</taxon>
        <taxon>Fabaceae</taxon>
        <taxon>Papilionoideae</taxon>
        <taxon>50 kb inversion clade</taxon>
        <taxon>NPAAA clade</taxon>
        <taxon>Hologalegina</taxon>
        <taxon>IRL clade</taxon>
        <taxon>Trifolieae</taxon>
        <taxon>Trifolium</taxon>
    </lineage>
</organism>
<protein>
    <submittedName>
        <fullName evidence="1">Uncharacterized protein</fullName>
    </submittedName>
</protein>
<dbReference type="AlphaFoldDB" id="A0A392TQ39"/>
<feature type="non-terminal residue" evidence="1">
    <location>
        <position position="56"/>
    </location>
</feature>
<dbReference type="EMBL" id="LXQA010634734">
    <property type="protein sequence ID" value="MCI63309.1"/>
    <property type="molecule type" value="Genomic_DNA"/>
</dbReference>
<reference evidence="1 2" key="1">
    <citation type="journal article" date="2018" name="Front. Plant Sci.">
        <title>Red Clover (Trifolium pratense) and Zigzag Clover (T. medium) - A Picture of Genomic Similarities and Differences.</title>
        <authorList>
            <person name="Dluhosova J."/>
            <person name="Istvanek J."/>
            <person name="Nedelnik J."/>
            <person name="Repkova J."/>
        </authorList>
    </citation>
    <scope>NUCLEOTIDE SEQUENCE [LARGE SCALE GENOMIC DNA]</scope>
    <source>
        <strain evidence="2">cv. 10/8</strain>
        <tissue evidence="1">Leaf</tissue>
    </source>
</reference>
<evidence type="ECO:0000313" key="1">
    <source>
        <dbReference type="EMBL" id="MCI63309.1"/>
    </source>
</evidence>
<name>A0A392TQ39_9FABA</name>
<accession>A0A392TQ39</accession>
<evidence type="ECO:0000313" key="2">
    <source>
        <dbReference type="Proteomes" id="UP000265520"/>
    </source>
</evidence>